<dbReference type="InterPro" id="IPR003719">
    <property type="entry name" value="Phenazine_PhzF-like"/>
</dbReference>
<dbReference type="PANTHER" id="PTHR13774">
    <property type="entry name" value="PHENAZINE BIOSYNTHESIS PROTEIN"/>
    <property type="match status" value="1"/>
</dbReference>
<dbReference type="Pfam" id="PF02567">
    <property type="entry name" value="PhzC-PhzF"/>
    <property type="match status" value="2"/>
</dbReference>
<name>A0A1Y1VXA1_9FUNG</name>
<comment type="similarity">
    <text evidence="1">Belongs to the PhzF family.</text>
</comment>
<dbReference type="GeneID" id="63807333"/>
<sequence length="264" mass="28336">MALELRVFIIDAFTAKAFGGNPAAVVLLPASHSLNDSALQQIASELNQPMTAFLQPSGADYTLQWFNARTKGRVLMLDLPVTTLHSPVGALEISRRDELLTLRLPSSLSEEVHGEKYQKVLQAFMGGRLPTTATVSFHYAQAVNDLVVLIEGIDEAVLRACSLTQEFAAASQALGVRAVTFAVPGTDYDSLARVFHAGAVPDEDQVTGSAHTIIAPLFHKRFGKSTLRALQCSERGGELLLELSDDHVLVSGTAVTVLEGKLTV</sequence>
<gene>
    <name evidence="3" type="ORF">DL89DRAFT_295797</name>
</gene>
<dbReference type="Gene3D" id="3.10.310.10">
    <property type="entry name" value="Diaminopimelate Epimerase, Chain A, domain 1"/>
    <property type="match status" value="2"/>
</dbReference>
<reference evidence="3 4" key="1">
    <citation type="submission" date="2016-07" db="EMBL/GenBank/DDBJ databases">
        <title>Pervasive Adenine N6-methylation of Active Genes in Fungi.</title>
        <authorList>
            <consortium name="DOE Joint Genome Institute"/>
            <person name="Mondo S.J."/>
            <person name="Dannebaum R.O."/>
            <person name="Kuo R.C."/>
            <person name="Labutti K."/>
            <person name="Haridas S."/>
            <person name="Kuo A."/>
            <person name="Salamov A."/>
            <person name="Ahrendt S.R."/>
            <person name="Lipzen A."/>
            <person name="Sullivan W."/>
            <person name="Andreopoulos W.B."/>
            <person name="Clum A."/>
            <person name="Lindquist E."/>
            <person name="Daum C."/>
            <person name="Ramamoorthy G.K."/>
            <person name="Gryganskyi A."/>
            <person name="Culley D."/>
            <person name="Magnuson J.K."/>
            <person name="James T.Y."/>
            <person name="O'Malley M.A."/>
            <person name="Stajich J.E."/>
            <person name="Spatafora J.W."/>
            <person name="Visel A."/>
            <person name="Grigoriev I.V."/>
        </authorList>
    </citation>
    <scope>NUCLEOTIDE SEQUENCE [LARGE SCALE GENOMIC DNA]</scope>
    <source>
        <strain evidence="3 4">ATCC 12442</strain>
    </source>
</reference>
<keyword evidence="2" id="KW-0413">Isomerase</keyword>
<dbReference type="PIRSF" id="PIRSF016184">
    <property type="entry name" value="PhzC_PhzF"/>
    <property type="match status" value="1"/>
</dbReference>
<comment type="caution">
    <text evidence="3">The sequence shown here is derived from an EMBL/GenBank/DDBJ whole genome shotgun (WGS) entry which is preliminary data.</text>
</comment>
<dbReference type="Proteomes" id="UP000193922">
    <property type="component" value="Unassembled WGS sequence"/>
</dbReference>
<dbReference type="STRING" id="61395.A0A1Y1VXA1"/>
<dbReference type="AlphaFoldDB" id="A0A1Y1VXA1"/>
<proteinExistence type="inferred from homology"/>
<dbReference type="RefSeq" id="XP_040739999.1">
    <property type="nucleotide sequence ID" value="XM_040890685.1"/>
</dbReference>
<accession>A0A1Y1VXA1</accession>
<organism evidence="3 4">
    <name type="scientific">Linderina pennispora</name>
    <dbReference type="NCBI Taxonomy" id="61395"/>
    <lineage>
        <taxon>Eukaryota</taxon>
        <taxon>Fungi</taxon>
        <taxon>Fungi incertae sedis</taxon>
        <taxon>Zoopagomycota</taxon>
        <taxon>Kickxellomycotina</taxon>
        <taxon>Kickxellomycetes</taxon>
        <taxon>Kickxellales</taxon>
        <taxon>Kickxellaceae</taxon>
        <taxon>Linderina</taxon>
    </lineage>
</organism>
<dbReference type="PANTHER" id="PTHR13774:SF17">
    <property type="entry name" value="PHENAZINE BIOSYNTHESIS-LIKE DOMAIN-CONTAINING PROTEIN"/>
    <property type="match status" value="1"/>
</dbReference>
<dbReference type="SUPFAM" id="SSF54506">
    <property type="entry name" value="Diaminopimelate epimerase-like"/>
    <property type="match status" value="1"/>
</dbReference>
<dbReference type="OrthoDB" id="75169at2759"/>
<evidence type="ECO:0000256" key="1">
    <source>
        <dbReference type="ARBA" id="ARBA00008270"/>
    </source>
</evidence>
<evidence type="ECO:0000256" key="2">
    <source>
        <dbReference type="ARBA" id="ARBA00023235"/>
    </source>
</evidence>
<keyword evidence="4" id="KW-1185">Reference proteome</keyword>
<dbReference type="GO" id="GO:0016853">
    <property type="term" value="F:isomerase activity"/>
    <property type="evidence" value="ECO:0007669"/>
    <property type="project" value="UniProtKB-KW"/>
</dbReference>
<evidence type="ECO:0000313" key="4">
    <source>
        <dbReference type="Proteomes" id="UP000193922"/>
    </source>
</evidence>
<dbReference type="EMBL" id="MCFD01000019">
    <property type="protein sequence ID" value="ORX65928.1"/>
    <property type="molecule type" value="Genomic_DNA"/>
</dbReference>
<protein>
    <submittedName>
        <fullName evidence="3">Diaminopimelate epimerase-like protein</fullName>
    </submittedName>
</protein>
<evidence type="ECO:0000313" key="3">
    <source>
        <dbReference type="EMBL" id="ORX65928.1"/>
    </source>
</evidence>
<dbReference type="GO" id="GO:0005737">
    <property type="term" value="C:cytoplasm"/>
    <property type="evidence" value="ECO:0007669"/>
    <property type="project" value="TreeGrafter"/>
</dbReference>